<evidence type="ECO:0000256" key="5">
    <source>
        <dbReference type="PIRSR" id="PIRSR017617-1"/>
    </source>
</evidence>
<reference evidence="8 9" key="1">
    <citation type="journal article" date="2016" name="PLoS Pathog.">
        <title>Biosynthesis of antibiotic leucinostatins in bio-control fungus Purpureocillium lilacinum and their inhibition on phytophthora revealed by genome mining.</title>
        <authorList>
            <person name="Wang G."/>
            <person name="Liu Z."/>
            <person name="Lin R."/>
            <person name="Li E."/>
            <person name="Mao Z."/>
            <person name="Ling J."/>
            <person name="Yang Y."/>
            <person name="Yin W.B."/>
            <person name="Xie B."/>
        </authorList>
    </citation>
    <scope>NUCLEOTIDE SEQUENCE [LARGE SCALE GENOMIC DNA]</scope>
    <source>
        <strain evidence="8">170</strain>
    </source>
</reference>
<feature type="modified residue" description="N6-(pyridoxal phosphate)lysine" evidence="5">
    <location>
        <position position="184"/>
    </location>
</feature>
<name>A0A179G8I7_METCM</name>
<dbReference type="InterPro" id="IPR023603">
    <property type="entry name" value="Low_specificity_L-TA-like"/>
</dbReference>
<dbReference type="AlphaFoldDB" id="A0A179G8I7"/>
<comment type="cofactor">
    <cofactor evidence="1">
        <name>pyridoxal 5'-phosphate</name>
        <dbReference type="ChEBI" id="CHEBI:597326"/>
    </cofactor>
</comment>
<evidence type="ECO:0000256" key="3">
    <source>
        <dbReference type="ARBA" id="ARBA00022898"/>
    </source>
</evidence>
<keyword evidence="3" id="KW-0663">Pyridoxal phosphate</keyword>
<dbReference type="InterPro" id="IPR015424">
    <property type="entry name" value="PyrdxlP-dep_Trfase"/>
</dbReference>
<dbReference type="PANTHER" id="PTHR48097:SF9">
    <property type="entry name" value="L-THREONINE ALDOLASE"/>
    <property type="match status" value="1"/>
</dbReference>
<dbReference type="Proteomes" id="UP000078397">
    <property type="component" value="Unassembled WGS sequence"/>
</dbReference>
<gene>
    <name evidence="8" type="ORF">VFPPC_01691</name>
</gene>
<evidence type="ECO:0000313" key="8">
    <source>
        <dbReference type="EMBL" id="OAQ74122.1"/>
    </source>
</evidence>
<organism evidence="8 9">
    <name type="scientific">Pochonia chlamydosporia 170</name>
    <dbReference type="NCBI Taxonomy" id="1380566"/>
    <lineage>
        <taxon>Eukaryota</taxon>
        <taxon>Fungi</taxon>
        <taxon>Dikarya</taxon>
        <taxon>Ascomycota</taxon>
        <taxon>Pezizomycotina</taxon>
        <taxon>Sordariomycetes</taxon>
        <taxon>Hypocreomycetidae</taxon>
        <taxon>Hypocreales</taxon>
        <taxon>Clavicipitaceae</taxon>
        <taxon>Pochonia</taxon>
    </lineage>
</organism>
<dbReference type="GO" id="GO:0005829">
    <property type="term" value="C:cytosol"/>
    <property type="evidence" value="ECO:0007669"/>
    <property type="project" value="TreeGrafter"/>
</dbReference>
<dbReference type="PANTHER" id="PTHR48097">
    <property type="entry name" value="L-THREONINE ALDOLASE-RELATED"/>
    <property type="match status" value="1"/>
</dbReference>
<dbReference type="Gene3D" id="3.40.640.10">
    <property type="entry name" value="Type I PLP-dependent aspartate aminotransferase-like (Major domain)"/>
    <property type="match status" value="1"/>
</dbReference>
<dbReference type="SUPFAM" id="SSF53383">
    <property type="entry name" value="PLP-dependent transferases"/>
    <property type="match status" value="1"/>
</dbReference>
<evidence type="ECO:0000259" key="7">
    <source>
        <dbReference type="Pfam" id="PF01212"/>
    </source>
</evidence>
<evidence type="ECO:0000256" key="6">
    <source>
        <dbReference type="SAM" id="MobiDB-lite"/>
    </source>
</evidence>
<dbReference type="InterPro" id="IPR015422">
    <property type="entry name" value="PyrdxlP-dep_Trfase_small"/>
</dbReference>
<dbReference type="OrthoDB" id="10261951at2759"/>
<dbReference type="Gene3D" id="3.90.1150.10">
    <property type="entry name" value="Aspartate Aminotransferase, domain 1"/>
    <property type="match status" value="1"/>
</dbReference>
<feature type="compositionally biased region" description="Basic residues" evidence="6">
    <location>
        <begin position="338"/>
        <end position="348"/>
    </location>
</feature>
<sequence>MLDAIAKATLNDDVYNEDETTSKFEKEIAHRCGHEAAAFVITGTMANQLAIRSVLAQPPYSILTDAHSHLIHWESGGVAHLSGAMIQAIIPQNGKHLTVHDAIKHAIITDDVHKAPTRLISIENTTSGSIIPLQELRLLKEWASDNGIAVHIDGARLWEAVAATGHQLIDFAQCCDVLTLDFSKNLGAPMGAMVLGDAGLIRRLKRIRKSIGGGMRQAGVLAAAAREAVLENFGPGQTDVRGVLKASHVLARRVGSMWTERGGNISREIETNMVWLDLGASGVDTKRWNEIGRRHGIKLDGKRVVLHHQICDDAVLRLGKVMDECLQRARNTGNPNGSHRRAHMQARL</sequence>
<dbReference type="InterPro" id="IPR015421">
    <property type="entry name" value="PyrdxlP-dep_Trfase_major"/>
</dbReference>
<dbReference type="InterPro" id="IPR001597">
    <property type="entry name" value="ArAA_b-elim_lyase/Thr_aldolase"/>
</dbReference>
<dbReference type="RefSeq" id="XP_018150205.1">
    <property type="nucleotide sequence ID" value="XM_018281469.1"/>
</dbReference>
<evidence type="ECO:0000256" key="1">
    <source>
        <dbReference type="ARBA" id="ARBA00001933"/>
    </source>
</evidence>
<dbReference type="GO" id="GO:0008732">
    <property type="term" value="F:L-allo-threonine aldolase activity"/>
    <property type="evidence" value="ECO:0007669"/>
    <property type="project" value="TreeGrafter"/>
</dbReference>
<evidence type="ECO:0000256" key="2">
    <source>
        <dbReference type="ARBA" id="ARBA00006966"/>
    </source>
</evidence>
<keyword evidence="9" id="KW-1185">Reference proteome</keyword>
<feature type="domain" description="Aromatic amino acid beta-eliminating lyase/threonine aldolase" evidence="7">
    <location>
        <begin position="1"/>
        <end position="277"/>
    </location>
</feature>
<proteinExistence type="inferred from homology"/>
<dbReference type="Pfam" id="PF01212">
    <property type="entry name" value="Beta_elim_lyase"/>
    <property type="match status" value="1"/>
</dbReference>
<dbReference type="GO" id="GO:0006545">
    <property type="term" value="P:glycine biosynthetic process"/>
    <property type="evidence" value="ECO:0007669"/>
    <property type="project" value="TreeGrafter"/>
</dbReference>
<keyword evidence="4 8" id="KW-0456">Lyase</keyword>
<dbReference type="KEGG" id="pchm:VFPPC_01691"/>
<evidence type="ECO:0000313" key="9">
    <source>
        <dbReference type="Proteomes" id="UP000078397"/>
    </source>
</evidence>
<protein>
    <submittedName>
        <fullName evidence="8">Beta-eliminating lyase</fullName>
    </submittedName>
</protein>
<comment type="similarity">
    <text evidence="2">Belongs to the threonine aldolase family.</text>
</comment>
<comment type="caution">
    <text evidence="8">The sequence shown here is derived from an EMBL/GenBank/DDBJ whole genome shotgun (WGS) entry which is preliminary data.</text>
</comment>
<feature type="region of interest" description="Disordered" evidence="6">
    <location>
        <begin position="329"/>
        <end position="348"/>
    </location>
</feature>
<dbReference type="EMBL" id="LSBJ02000001">
    <property type="protein sequence ID" value="OAQ74122.1"/>
    <property type="molecule type" value="Genomic_DNA"/>
</dbReference>
<dbReference type="STRING" id="1380566.A0A179G8I7"/>
<accession>A0A179G8I7</accession>
<dbReference type="FunFam" id="3.40.640.10:FF:000030">
    <property type="entry name" value="Low-specificity L-threonine aldolase"/>
    <property type="match status" value="1"/>
</dbReference>
<dbReference type="GeneID" id="28845463"/>
<dbReference type="GO" id="GO:0006567">
    <property type="term" value="P:L-threonine catabolic process"/>
    <property type="evidence" value="ECO:0007669"/>
    <property type="project" value="TreeGrafter"/>
</dbReference>
<dbReference type="PIRSF" id="PIRSF017617">
    <property type="entry name" value="Thr_aldolase"/>
    <property type="match status" value="1"/>
</dbReference>
<evidence type="ECO:0000256" key="4">
    <source>
        <dbReference type="ARBA" id="ARBA00023239"/>
    </source>
</evidence>